<keyword evidence="1" id="KW-0808">Transferase</keyword>
<keyword evidence="4" id="KW-1185">Reference proteome</keyword>
<dbReference type="SUPFAM" id="SSF52777">
    <property type="entry name" value="CoA-dependent acyltransferases"/>
    <property type="match status" value="1"/>
</dbReference>
<evidence type="ECO:0000259" key="2">
    <source>
        <dbReference type="Pfam" id="PF00755"/>
    </source>
</evidence>
<proteinExistence type="predicted"/>
<protein>
    <recommendedName>
        <fullName evidence="2">Choline/carnitine acyltransferase domain-containing protein</fullName>
    </recommendedName>
</protein>
<dbReference type="GO" id="GO:0007274">
    <property type="term" value="P:neuromuscular synaptic transmission"/>
    <property type="evidence" value="ECO:0007669"/>
    <property type="project" value="TreeGrafter"/>
</dbReference>
<dbReference type="OrthoDB" id="240216at2759"/>
<gene>
    <name evidence="3" type="ORF">DILT_LOCUS12360</name>
</gene>
<accession>A0A3P7P876</accession>
<evidence type="ECO:0000313" key="3">
    <source>
        <dbReference type="EMBL" id="VDN16529.1"/>
    </source>
</evidence>
<dbReference type="GO" id="GO:0004102">
    <property type="term" value="F:choline O-acetyltransferase activity"/>
    <property type="evidence" value="ECO:0007669"/>
    <property type="project" value="TreeGrafter"/>
</dbReference>
<sequence length="108" mass="12604">MEQYYRLFTSYRYPGIKQDDTVTKDMSELAESAHAIVACNDQFYKLELLQDGRRLEDEEIYNQLRRITHDAATNRETVLRVGSLTALPRPRWAKVREHMATGTTLLLV</sequence>
<evidence type="ECO:0000313" key="4">
    <source>
        <dbReference type="Proteomes" id="UP000281553"/>
    </source>
</evidence>
<dbReference type="GO" id="GO:0045202">
    <property type="term" value="C:synapse"/>
    <property type="evidence" value="ECO:0007669"/>
    <property type="project" value="GOC"/>
</dbReference>
<reference evidence="3 4" key="1">
    <citation type="submission" date="2018-11" db="EMBL/GenBank/DDBJ databases">
        <authorList>
            <consortium name="Pathogen Informatics"/>
        </authorList>
    </citation>
    <scope>NUCLEOTIDE SEQUENCE [LARGE SCALE GENOMIC DNA]</scope>
</reference>
<dbReference type="InterPro" id="IPR039551">
    <property type="entry name" value="Cho/carn_acyl_trans"/>
</dbReference>
<dbReference type="GO" id="GO:0008292">
    <property type="term" value="P:acetylcholine biosynthetic process"/>
    <property type="evidence" value="ECO:0007669"/>
    <property type="project" value="TreeGrafter"/>
</dbReference>
<evidence type="ECO:0000256" key="1">
    <source>
        <dbReference type="ARBA" id="ARBA00023315"/>
    </source>
</evidence>
<keyword evidence="1" id="KW-0012">Acyltransferase</keyword>
<feature type="domain" description="Choline/carnitine acyltransferase" evidence="2">
    <location>
        <begin position="1"/>
        <end position="100"/>
    </location>
</feature>
<dbReference type="InterPro" id="IPR042231">
    <property type="entry name" value="Cho/carn_acyl_trans_2"/>
</dbReference>
<dbReference type="InterPro" id="IPR000542">
    <property type="entry name" value="Carn_acyl_trans"/>
</dbReference>
<dbReference type="Pfam" id="PF00755">
    <property type="entry name" value="Carn_acyltransf"/>
    <property type="match status" value="1"/>
</dbReference>
<dbReference type="PANTHER" id="PTHR22589">
    <property type="entry name" value="CARNITINE O-ACYLTRANSFERASE"/>
    <property type="match status" value="1"/>
</dbReference>
<dbReference type="GO" id="GO:0043005">
    <property type="term" value="C:neuron projection"/>
    <property type="evidence" value="ECO:0007669"/>
    <property type="project" value="TreeGrafter"/>
</dbReference>
<dbReference type="EMBL" id="UYRU01066169">
    <property type="protein sequence ID" value="VDN16529.1"/>
    <property type="molecule type" value="Genomic_DNA"/>
</dbReference>
<dbReference type="PANTHER" id="PTHR22589:SF14">
    <property type="entry name" value="CHOLINE O-ACETYLTRANSFERASE"/>
    <property type="match status" value="1"/>
</dbReference>
<name>A0A3P7P876_DIBLA</name>
<dbReference type="Gene3D" id="3.30.559.70">
    <property type="entry name" value="Choline/Carnitine o-acyltransferase, domain 2"/>
    <property type="match status" value="1"/>
</dbReference>
<dbReference type="AlphaFoldDB" id="A0A3P7P876"/>
<dbReference type="Proteomes" id="UP000281553">
    <property type="component" value="Unassembled WGS sequence"/>
</dbReference>
<dbReference type="GO" id="GO:0005737">
    <property type="term" value="C:cytoplasm"/>
    <property type="evidence" value="ECO:0007669"/>
    <property type="project" value="TreeGrafter"/>
</dbReference>
<organism evidence="3 4">
    <name type="scientific">Dibothriocephalus latus</name>
    <name type="common">Fish tapeworm</name>
    <name type="synonym">Diphyllobothrium latum</name>
    <dbReference type="NCBI Taxonomy" id="60516"/>
    <lineage>
        <taxon>Eukaryota</taxon>
        <taxon>Metazoa</taxon>
        <taxon>Spiralia</taxon>
        <taxon>Lophotrochozoa</taxon>
        <taxon>Platyhelminthes</taxon>
        <taxon>Cestoda</taxon>
        <taxon>Eucestoda</taxon>
        <taxon>Diphyllobothriidea</taxon>
        <taxon>Diphyllobothriidae</taxon>
        <taxon>Dibothriocephalus</taxon>
    </lineage>
</organism>